<evidence type="ECO:0000256" key="1">
    <source>
        <dbReference type="SAM" id="MobiDB-lite"/>
    </source>
</evidence>
<accession>A0A078AF98</accession>
<keyword evidence="3" id="KW-1185">Reference proteome</keyword>
<sequence>MDSALNFSNFTYSQSLFVKETIKLHFQSLKTLIDQESMCTREAKKYDSIIGGFFQVNWKSILNLIQHSEMPKEHLQSIVSDLKEIRSREGIACDKVIGLKIDAHIQMTEIFLQLNHPGSKDNKKQIIKIKKILRELHIKMDCDYLYLQDVENEQQMNKNKNLDFPIWFMENIVIPYAYKLPIIVKQLVDKLELQEYQIDKQLDHYLNHQSQLSKKRRLNDSTSFDQAEIISCKNSKRRQQFQASFQLNEINLNLNKNKSVSFQTQKDSENSSSASAIISQALKSENLKTLDKINNKLQLNQKIEAFSCSQFSQSTTDMSKKFSQSQRSHSVESVRSFNSRNSQSLNTSGLSARNIAPLQNRVLLEQFKNKISLQQRTALRFPGSGMNQIQTHMKRAKSNHQQKSFIMRQISQVHHII</sequence>
<protein>
    <submittedName>
        <fullName evidence="2">Uncharacterized protein</fullName>
    </submittedName>
</protein>
<gene>
    <name evidence="2" type="primary">Contig10636.g11356</name>
    <name evidence="2" type="ORF">STYLEM_8583</name>
</gene>
<dbReference type="EMBL" id="CCKQ01008150">
    <property type="protein sequence ID" value="CDW79593.1"/>
    <property type="molecule type" value="Genomic_DNA"/>
</dbReference>
<organism evidence="2 3">
    <name type="scientific">Stylonychia lemnae</name>
    <name type="common">Ciliate</name>
    <dbReference type="NCBI Taxonomy" id="5949"/>
    <lineage>
        <taxon>Eukaryota</taxon>
        <taxon>Sar</taxon>
        <taxon>Alveolata</taxon>
        <taxon>Ciliophora</taxon>
        <taxon>Intramacronucleata</taxon>
        <taxon>Spirotrichea</taxon>
        <taxon>Stichotrichia</taxon>
        <taxon>Sporadotrichida</taxon>
        <taxon>Oxytrichidae</taxon>
        <taxon>Stylonychinae</taxon>
        <taxon>Stylonychia</taxon>
    </lineage>
</organism>
<evidence type="ECO:0000313" key="3">
    <source>
        <dbReference type="Proteomes" id="UP000039865"/>
    </source>
</evidence>
<dbReference type="InParanoid" id="A0A078AF98"/>
<dbReference type="AlphaFoldDB" id="A0A078AF98"/>
<feature type="region of interest" description="Disordered" evidence="1">
    <location>
        <begin position="319"/>
        <end position="348"/>
    </location>
</feature>
<proteinExistence type="predicted"/>
<evidence type="ECO:0000313" key="2">
    <source>
        <dbReference type="EMBL" id="CDW79593.1"/>
    </source>
</evidence>
<dbReference type="Proteomes" id="UP000039865">
    <property type="component" value="Unassembled WGS sequence"/>
</dbReference>
<name>A0A078AF98_STYLE</name>
<reference evidence="2 3" key="1">
    <citation type="submission" date="2014-06" db="EMBL/GenBank/DDBJ databases">
        <authorList>
            <person name="Swart Estienne"/>
        </authorList>
    </citation>
    <scope>NUCLEOTIDE SEQUENCE [LARGE SCALE GENOMIC DNA]</scope>
    <source>
        <strain evidence="2 3">130c</strain>
    </source>
</reference>